<evidence type="ECO:0008006" key="3">
    <source>
        <dbReference type="Google" id="ProtNLM"/>
    </source>
</evidence>
<proteinExistence type="predicted"/>
<sequence>MALIAAISTLLALLLSNVVSKRTLAASRYAADSSTWQKSNEAELKAIEAQLEGFYAPLLQKSEVNLLLSRDLRSRGKQDSGQFLLLEKLFDEAWLKGLSKGESALVAELVANAGILRTLLATRPPMSPVLIPYLARADAHYRILQLAYEKQLGCDPNPWIQLYVYPKAVDGVVKLEMQRLQSRAASLRANPGVHVPLPEPIEIPAELKLKEWVNVSRQPRPELTIPLDLPPTG</sequence>
<protein>
    <recommendedName>
        <fullName evidence="3">DUF2383 domain-containing protein</fullName>
    </recommendedName>
</protein>
<dbReference type="RefSeq" id="WP_283536391.1">
    <property type="nucleotide sequence ID" value="NZ_CP073634.1"/>
</dbReference>
<evidence type="ECO:0000313" key="1">
    <source>
        <dbReference type="EMBL" id="WHQ72897.1"/>
    </source>
</evidence>
<evidence type="ECO:0000313" key="2">
    <source>
        <dbReference type="Proteomes" id="UP001223720"/>
    </source>
</evidence>
<keyword evidence="1" id="KW-0614">Plasmid</keyword>
<geneLocation type="plasmid" evidence="1 2">
    <name>pME152</name>
</geneLocation>
<accession>A0AAX3WMU6</accession>
<dbReference type="EMBL" id="CP073634">
    <property type="protein sequence ID" value="WHQ72897.1"/>
    <property type="molecule type" value="Genomic_DNA"/>
</dbReference>
<organism evidence="1 2">
    <name type="scientific">Methylorubrum extorquens</name>
    <name type="common">Methylobacterium dichloromethanicum</name>
    <name type="synonym">Methylobacterium extorquens</name>
    <dbReference type="NCBI Taxonomy" id="408"/>
    <lineage>
        <taxon>Bacteria</taxon>
        <taxon>Pseudomonadati</taxon>
        <taxon>Pseudomonadota</taxon>
        <taxon>Alphaproteobacteria</taxon>
        <taxon>Hyphomicrobiales</taxon>
        <taxon>Methylobacteriaceae</taxon>
        <taxon>Methylorubrum</taxon>
    </lineage>
</organism>
<dbReference type="AlphaFoldDB" id="A0AAX3WMU6"/>
<reference evidence="1" key="1">
    <citation type="journal article" date="2022" name="Biotechnol. Bioprocess Eng.">
        <title>Pan-genome Analysis Reveals Comparative Genomic Features of Central Metabolic Pathways in Methylorubrum extorquens.</title>
        <authorList>
            <person name="Lee G.M."/>
            <person name="Scott-Nevros Z.K."/>
            <person name="Lee S.-M."/>
            <person name="Kim D."/>
        </authorList>
    </citation>
    <scope>NUCLEOTIDE SEQUENCE</scope>
    <source>
        <strain evidence="1">ATCC 55366</strain>
        <plasmid evidence="1">pME152</plasmid>
    </source>
</reference>
<dbReference type="Proteomes" id="UP001223720">
    <property type="component" value="Plasmid pME152"/>
</dbReference>
<name>A0AAX3WMU6_METEX</name>
<gene>
    <name evidence="1" type="ORF">KEC54_28545</name>
</gene>